<name>A3A9S9_ORYSJ</name>
<accession>A3A9S9</accession>
<organism evidence="1">
    <name type="scientific">Oryza sativa subsp. japonica</name>
    <name type="common">Rice</name>
    <dbReference type="NCBI Taxonomy" id="39947"/>
    <lineage>
        <taxon>Eukaryota</taxon>
        <taxon>Viridiplantae</taxon>
        <taxon>Streptophyta</taxon>
        <taxon>Embryophyta</taxon>
        <taxon>Tracheophyta</taxon>
        <taxon>Spermatophyta</taxon>
        <taxon>Magnoliopsida</taxon>
        <taxon>Liliopsida</taxon>
        <taxon>Poales</taxon>
        <taxon>Poaceae</taxon>
        <taxon>BOP clade</taxon>
        <taxon>Oryzoideae</taxon>
        <taxon>Oryzeae</taxon>
        <taxon>Oryzinae</taxon>
        <taxon>Oryza</taxon>
        <taxon>Oryza sativa</taxon>
    </lineage>
</organism>
<dbReference type="EMBL" id="CM000139">
    <property type="protein sequence ID" value="EAZ24068.1"/>
    <property type="molecule type" value="Genomic_DNA"/>
</dbReference>
<gene>
    <name evidence="1" type="ORF">OsJ_07802</name>
</gene>
<reference evidence="1" key="1">
    <citation type="journal article" date="2005" name="PLoS Biol.">
        <title>The genomes of Oryza sativa: a history of duplications.</title>
        <authorList>
            <person name="Yu J."/>
            <person name="Wang J."/>
            <person name="Lin W."/>
            <person name="Li S."/>
            <person name="Li H."/>
            <person name="Zhou J."/>
            <person name="Ni P."/>
            <person name="Dong W."/>
            <person name="Hu S."/>
            <person name="Zeng C."/>
            <person name="Zhang J."/>
            <person name="Zhang Y."/>
            <person name="Li R."/>
            <person name="Xu Z."/>
            <person name="Li S."/>
            <person name="Li X."/>
            <person name="Zheng H."/>
            <person name="Cong L."/>
            <person name="Lin L."/>
            <person name="Yin J."/>
            <person name="Geng J."/>
            <person name="Li G."/>
            <person name="Shi J."/>
            <person name="Liu J."/>
            <person name="Lv H."/>
            <person name="Li J."/>
            <person name="Wang J."/>
            <person name="Deng Y."/>
            <person name="Ran L."/>
            <person name="Shi X."/>
            <person name="Wang X."/>
            <person name="Wu Q."/>
            <person name="Li C."/>
            <person name="Ren X."/>
            <person name="Wang J."/>
            <person name="Wang X."/>
            <person name="Li D."/>
            <person name="Liu D."/>
            <person name="Zhang X."/>
            <person name="Ji Z."/>
            <person name="Zhao W."/>
            <person name="Sun Y."/>
            <person name="Zhang Z."/>
            <person name="Bao J."/>
            <person name="Han Y."/>
            <person name="Dong L."/>
            <person name="Ji J."/>
            <person name="Chen P."/>
            <person name="Wu S."/>
            <person name="Liu J."/>
            <person name="Xiao Y."/>
            <person name="Bu D."/>
            <person name="Tan J."/>
            <person name="Yang L."/>
            <person name="Ye C."/>
            <person name="Zhang J."/>
            <person name="Xu J."/>
            <person name="Zhou Y."/>
            <person name="Yu Y."/>
            <person name="Zhang B."/>
            <person name="Zhuang S."/>
            <person name="Wei H."/>
            <person name="Liu B."/>
            <person name="Lei M."/>
            <person name="Yu H."/>
            <person name="Li Y."/>
            <person name="Xu H."/>
            <person name="Wei S."/>
            <person name="He X."/>
            <person name="Fang L."/>
            <person name="Zhang Z."/>
            <person name="Zhang Y."/>
            <person name="Huang X."/>
            <person name="Su Z."/>
            <person name="Tong W."/>
            <person name="Li J."/>
            <person name="Tong Z."/>
            <person name="Li S."/>
            <person name="Ye J."/>
            <person name="Wang L."/>
            <person name="Fang L."/>
            <person name="Lei T."/>
            <person name="Chen C."/>
            <person name="Chen H."/>
            <person name="Xu Z."/>
            <person name="Li H."/>
            <person name="Huang H."/>
            <person name="Zhang F."/>
            <person name="Xu H."/>
            <person name="Li N."/>
            <person name="Zhao C."/>
            <person name="Li S."/>
            <person name="Dong L."/>
            <person name="Huang Y."/>
            <person name="Li L."/>
            <person name="Xi Y."/>
            <person name="Qi Q."/>
            <person name="Li W."/>
            <person name="Zhang B."/>
            <person name="Hu W."/>
            <person name="Zhang Y."/>
            <person name="Tian X."/>
            <person name="Jiao Y."/>
            <person name="Liang X."/>
            <person name="Jin J."/>
            <person name="Gao L."/>
            <person name="Zheng W."/>
            <person name="Hao B."/>
            <person name="Liu S."/>
            <person name="Wang W."/>
            <person name="Yuan L."/>
            <person name="Cao M."/>
            <person name="McDermott J."/>
            <person name="Samudrala R."/>
            <person name="Wang J."/>
            <person name="Wong G.K."/>
            <person name="Yang H."/>
        </authorList>
    </citation>
    <scope>NUCLEOTIDE SEQUENCE [LARGE SCALE GENOMIC DNA]</scope>
</reference>
<dbReference type="AlphaFoldDB" id="A3A9S9"/>
<reference evidence="1" key="2">
    <citation type="submission" date="2008-12" db="EMBL/GenBank/DDBJ databases">
        <title>Improved gene annotation of the rice (Oryza sativa) genomes.</title>
        <authorList>
            <person name="Wang J."/>
            <person name="Li R."/>
            <person name="Fan W."/>
            <person name="Huang Q."/>
            <person name="Zhang J."/>
            <person name="Zhou Y."/>
            <person name="Hu Y."/>
            <person name="Zi S."/>
            <person name="Li J."/>
            <person name="Ni P."/>
            <person name="Zheng H."/>
            <person name="Zhang Y."/>
            <person name="Zhao M."/>
            <person name="Hao Q."/>
            <person name="McDermott J."/>
            <person name="Samudrala R."/>
            <person name="Kristiansen K."/>
            <person name="Wong G.K.-S."/>
        </authorList>
    </citation>
    <scope>NUCLEOTIDE SEQUENCE</scope>
</reference>
<protein>
    <submittedName>
        <fullName evidence="1">Uncharacterized protein</fullName>
    </submittedName>
</protein>
<dbReference type="Proteomes" id="UP000007752">
    <property type="component" value="Chromosome 2"/>
</dbReference>
<evidence type="ECO:0000313" key="1">
    <source>
        <dbReference type="EMBL" id="EAZ24068.1"/>
    </source>
</evidence>
<sequence length="145" mass="15922">MTAGQACGRGTRRGGSGGDIRRQELLEVVLPAAVAADGARDLQRPRRLSAGSGCGRWWSAGDACWRQRRRCGRGSWRRRLLAAWWWRATAQRRFAEAVVRVGGSGDGGRDCGGGGNVGGAEGVRCEARMATARWLSVRQQRLRWW</sequence>
<proteinExistence type="predicted"/>